<keyword evidence="7 9" id="KW-0378">Hydrolase</keyword>
<dbReference type="CDD" id="cd01400">
    <property type="entry name" value="6PGL"/>
    <property type="match status" value="1"/>
</dbReference>
<dbReference type="Pfam" id="PF01182">
    <property type="entry name" value="Glucosamine_iso"/>
    <property type="match status" value="1"/>
</dbReference>
<name>A0ABV7HLS0_9GAMM</name>
<accession>A0ABV7HLS0</accession>
<evidence type="ECO:0000256" key="2">
    <source>
        <dbReference type="ARBA" id="ARBA00002681"/>
    </source>
</evidence>
<sequence>MAVVERFYDTREAMIDAVFEHTIEALTEALADGDAASFLVSGGSSPAPIYKRLSEADVAWNKIKVALVDERWVDFDHDKSNEAFIVKTLLQNNAANAKLIGMKNTAATAADGLAQCEASYQTLPTPFDVTVLGMGPDGHTASWFPHAKGLDEALSSDALCSAITARKSEVTGDCVERMTLSLAGVANSKHVLLLISGDEKLATYREALAGGDVADMPVRAILEQDKVPVTVYWAP</sequence>
<comment type="pathway">
    <text evidence="3 7">Carbohydrate degradation; pentose phosphate pathway; D-ribulose 5-phosphate from D-glucose 6-phosphate (oxidative stage): step 2/3.</text>
</comment>
<evidence type="ECO:0000256" key="5">
    <source>
        <dbReference type="ARBA" id="ARBA00013198"/>
    </source>
</evidence>
<dbReference type="InterPro" id="IPR037171">
    <property type="entry name" value="NagB/RpiA_transferase-like"/>
</dbReference>
<dbReference type="PANTHER" id="PTHR11054">
    <property type="entry name" value="6-PHOSPHOGLUCONOLACTONASE"/>
    <property type="match status" value="1"/>
</dbReference>
<organism evidence="9 10">
    <name type="scientific">Gilvimarinus japonicus</name>
    <dbReference type="NCBI Taxonomy" id="1796469"/>
    <lineage>
        <taxon>Bacteria</taxon>
        <taxon>Pseudomonadati</taxon>
        <taxon>Pseudomonadota</taxon>
        <taxon>Gammaproteobacteria</taxon>
        <taxon>Cellvibrionales</taxon>
        <taxon>Cellvibrionaceae</taxon>
        <taxon>Gilvimarinus</taxon>
    </lineage>
</organism>
<gene>
    <name evidence="7 9" type="primary">pgl</name>
    <name evidence="9" type="ORF">ACFOEB_06320</name>
</gene>
<comment type="function">
    <text evidence="2 7">Hydrolysis of 6-phosphogluconolactone to 6-phosphogluconate.</text>
</comment>
<proteinExistence type="inferred from homology"/>
<dbReference type="NCBIfam" id="TIGR01198">
    <property type="entry name" value="pgl"/>
    <property type="match status" value="1"/>
</dbReference>
<dbReference type="EMBL" id="JBHRTL010000006">
    <property type="protein sequence ID" value="MFC3154815.1"/>
    <property type="molecule type" value="Genomic_DNA"/>
</dbReference>
<keyword evidence="10" id="KW-1185">Reference proteome</keyword>
<dbReference type="Gene3D" id="3.40.50.1360">
    <property type="match status" value="1"/>
</dbReference>
<comment type="catalytic activity">
    <reaction evidence="1 7">
        <text>6-phospho-D-glucono-1,5-lactone + H2O = 6-phospho-D-gluconate + H(+)</text>
        <dbReference type="Rhea" id="RHEA:12556"/>
        <dbReference type="ChEBI" id="CHEBI:15377"/>
        <dbReference type="ChEBI" id="CHEBI:15378"/>
        <dbReference type="ChEBI" id="CHEBI:57955"/>
        <dbReference type="ChEBI" id="CHEBI:58759"/>
        <dbReference type="EC" id="3.1.1.31"/>
    </reaction>
</comment>
<comment type="caution">
    <text evidence="9">The sequence shown here is derived from an EMBL/GenBank/DDBJ whole genome shotgun (WGS) entry which is preliminary data.</text>
</comment>
<dbReference type="InterPro" id="IPR005900">
    <property type="entry name" value="6-phosphogluconolactonase_DevB"/>
</dbReference>
<evidence type="ECO:0000313" key="9">
    <source>
        <dbReference type="EMBL" id="MFC3154815.1"/>
    </source>
</evidence>
<comment type="similarity">
    <text evidence="4 7">Belongs to the glucosamine/galactosamine-6-phosphate isomerase family. 6-phosphogluconolactonase subfamily.</text>
</comment>
<dbReference type="GO" id="GO:0017057">
    <property type="term" value="F:6-phosphogluconolactonase activity"/>
    <property type="evidence" value="ECO:0007669"/>
    <property type="project" value="UniProtKB-EC"/>
</dbReference>
<evidence type="ECO:0000256" key="3">
    <source>
        <dbReference type="ARBA" id="ARBA00004961"/>
    </source>
</evidence>
<dbReference type="SUPFAM" id="SSF100950">
    <property type="entry name" value="NagB/RpiA/CoA transferase-like"/>
    <property type="match status" value="1"/>
</dbReference>
<dbReference type="RefSeq" id="WP_339614973.1">
    <property type="nucleotide sequence ID" value="NZ_AP031500.1"/>
</dbReference>
<evidence type="ECO:0000256" key="7">
    <source>
        <dbReference type="RuleBase" id="RU365095"/>
    </source>
</evidence>
<dbReference type="InterPro" id="IPR039104">
    <property type="entry name" value="6PGL"/>
</dbReference>
<evidence type="ECO:0000256" key="1">
    <source>
        <dbReference type="ARBA" id="ARBA00000832"/>
    </source>
</evidence>
<dbReference type="PANTHER" id="PTHR11054:SF0">
    <property type="entry name" value="6-PHOSPHOGLUCONOLACTONASE"/>
    <property type="match status" value="1"/>
</dbReference>
<protein>
    <recommendedName>
        <fullName evidence="6 7">6-phosphogluconolactonase</fullName>
        <shortName evidence="7">6PGL</shortName>
        <ecNumber evidence="5 7">3.1.1.31</ecNumber>
    </recommendedName>
</protein>
<evidence type="ECO:0000256" key="6">
    <source>
        <dbReference type="ARBA" id="ARBA00020337"/>
    </source>
</evidence>
<dbReference type="Proteomes" id="UP001595548">
    <property type="component" value="Unassembled WGS sequence"/>
</dbReference>
<evidence type="ECO:0000256" key="4">
    <source>
        <dbReference type="ARBA" id="ARBA00010662"/>
    </source>
</evidence>
<feature type="domain" description="Glucosamine/galactosamine-6-phosphate isomerase" evidence="8">
    <location>
        <begin position="10"/>
        <end position="225"/>
    </location>
</feature>
<evidence type="ECO:0000259" key="8">
    <source>
        <dbReference type="Pfam" id="PF01182"/>
    </source>
</evidence>
<dbReference type="InterPro" id="IPR006148">
    <property type="entry name" value="Glc/Gal-6P_isomerase"/>
</dbReference>
<reference evidence="10" key="1">
    <citation type="journal article" date="2019" name="Int. J. Syst. Evol. Microbiol.">
        <title>The Global Catalogue of Microorganisms (GCM) 10K type strain sequencing project: providing services to taxonomists for standard genome sequencing and annotation.</title>
        <authorList>
            <consortium name="The Broad Institute Genomics Platform"/>
            <consortium name="The Broad Institute Genome Sequencing Center for Infectious Disease"/>
            <person name="Wu L."/>
            <person name="Ma J."/>
        </authorList>
    </citation>
    <scope>NUCLEOTIDE SEQUENCE [LARGE SCALE GENOMIC DNA]</scope>
    <source>
        <strain evidence="10">KCTC 52141</strain>
    </source>
</reference>
<dbReference type="EC" id="3.1.1.31" evidence="5 7"/>
<evidence type="ECO:0000313" key="10">
    <source>
        <dbReference type="Proteomes" id="UP001595548"/>
    </source>
</evidence>